<reference evidence="1 2" key="1">
    <citation type="submission" date="2024-02" db="EMBL/GenBank/DDBJ databases">
        <authorList>
            <person name="Chen Y."/>
            <person name="Shah S."/>
            <person name="Dougan E. K."/>
            <person name="Thang M."/>
            <person name="Chan C."/>
        </authorList>
    </citation>
    <scope>NUCLEOTIDE SEQUENCE [LARGE SCALE GENOMIC DNA]</scope>
</reference>
<dbReference type="Gene3D" id="1.25.10.10">
    <property type="entry name" value="Leucine-rich Repeat Variant"/>
    <property type="match status" value="1"/>
</dbReference>
<dbReference type="PANTHER" id="PTHR45703">
    <property type="entry name" value="DYNEIN HEAVY CHAIN"/>
    <property type="match status" value="1"/>
</dbReference>
<evidence type="ECO:0008006" key="3">
    <source>
        <dbReference type="Google" id="ProtNLM"/>
    </source>
</evidence>
<dbReference type="SUPFAM" id="SSF48371">
    <property type="entry name" value="ARM repeat"/>
    <property type="match status" value="1"/>
</dbReference>
<name>A0ABP0PQS8_9DINO</name>
<evidence type="ECO:0000313" key="1">
    <source>
        <dbReference type="EMBL" id="CAK9078387.1"/>
    </source>
</evidence>
<dbReference type="Gene3D" id="3.40.50.300">
    <property type="entry name" value="P-loop containing nucleotide triphosphate hydrolases"/>
    <property type="match status" value="1"/>
</dbReference>
<accession>A0ABP0PQS8</accession>
<organism evidence="1 2">
    <name type="scientific">Durusdinium trenchii</name>
    <dbReference type="NCBI Taxonomy" id="1381693"/>
    <lineage>
        <taxon>Eukaryota</taxon>
        <taxon>Sar</taxon>
        <taxon>Alveolata</taxon>
        <taxon>Dinophyceae</taxon>
        <taxon>Suessiales</taxon>
        <taxon>Symbiodiniaceae</taxon>
        <taxon>Durusdinium</taxon>
    </lineage>
</organism>
<protein>
    <recommendedName>
        <fullName evidence="3">Dynein heavy chain</fullName>
    </recommendedName>
</protein>
<dbReference type="InterPro" id="IPR026983">
    <property type="entry name" value="DHC"/>
</dbReference>
<evidence type="ECO:0000313" key="2">
    <source>
        <dbReference type="Proteomes" id="UP001642484"/>
    </source>
</evidence>
<dbReference type="InterPro" id="IPR011989">
    <property type="entry name" value="ARM-like"/>
</dbReference>
<dbReference type="Pfam" id="PF13646">
    <property type="entry name" value="HEAT_2"/>
    <property type="match status" value="1"/>
</dbReference>
<dbReference type="PANTHER" id="PTHR45703:SF36">
    <property type="entry name" value="DYNEIN HEAVY CHAIN, CYTOPLASMIC"/>
    <property type="match status" value="1"/>
</dbReference>
<sequence length="534" mass="59252">MTVEEAAEATARRQHAQESEVTQKVLRLVLTRLAEDQDWGVRKVALSAAAEMAGRGEPETLKAIEPYLCDGDDDVRAAAASAAGRLAPRGEEVWLSKLFKLLDDDDEAVRQAAVVAVGRLAPGSASHGKAVQRLRELAEEEEDEPCWMRKGLTDLFLLTYVFGRTVRSALRITLRTSDQNTRTTNTARGRFVVGPCNALLYNKQLQELYGFSNINTGEWTDGLASNSAVRGGEASGEGRKIQDVALLVREAVSDTSENKKWVLFDGPVDAIWIENMNTVLDDNKMLCLANGERIKLPPTMTMLFEVQDLKVASPATISRCGMEDSHRSLSVPPRAKTTMMRHEDLEKHRADYATSLLARAAETFSWPVTQTETLGSHGHPEICGNPCIRFFYGNCQKETTKKKLDKTQRLCFESLSEAQTLSMLLNHMEMRCRKQNLTAQMSLVLACMRRRLKALPKHEHVTPAAWLFKQFGQKEMVAILSKIFKKLTLGRLLDLIRSSRNVPNAFKAELLAVAALAVGRPIPAGDEATSENSL</sequence>
<dbReference type="InterPro" id="IPR016024">
    <property type="entry name" value="ARM-type_fold"/>
</dbReference>
<gene>
    <name evidence="1" type="ORF">CCMP2556_LOCUS38640</name>
</gene>
<keyword evidence="2" id="KW-1185">Reference proteome</keyword>
<dbReference type="Proteomes" id="UP001642484">
    <property type="component" value="Unassembled WGS sequence"/>
</dbReference>
<proteinExistence type="predicted"/>
<comment type="caution">
    <text evidence="1">The sequence shown here is derived from an EMBL/GenBank/DDBJ whole genome shotgun (WGS) entry which is preliminary data.</text>
</comment>
<dbReference type="EMBL" id="CAXAMN010023561">
    <property type="protein sequence ID" value="CAK9078387.1"/>
    <property type="molecule type" value="Genomic_DNA"/>
</dbReference>
<dbReference type="InterPro" id="IPR027417">
    <property type="entry name" value="P-loop_NTPase"/>
</dbReference>